<accession>A0A914HVM1</accession>
<protein>
    <submittedName>
        <fullName evidence="2">Uncharacterized protein</fullName>
    </submittedName>
</protein>
<reference evidence="2" key="1">
    <citation type="submission" date="2022-11" db="UniProtKB">
        <authorList>
            <consortium name="WormBaseParasite"/>
        </authorList>
    </citation>
    <scope>IDENTIFICATION</scope>
</reference>
<name>A0A914HVM1_GLORO</name>
<proteinExistence type="predicted"/>
<dbReference type="WBParaSite" id="Gr19_v10_g4584.t1">
    <property type="protein sequence ID" value="Gr19_v10_g4584.t1"/>
    <property type="gene ID" value="Gr19_v10_g4584"/>
</dbReference>
<organism evidence="1 2">
    <name type="scientific">Globodera rostochiensis</name>
    <name type="common">Golden nematode worm</name>
    <name type="synonym">Heterodera rostochiensis</name>
    <dbReference type="NCBI Taxonomy" id="31243"/>
    <lineage>
        <taxon>Eukaryota</taxon>
        <taxon>Metazoa</taxon>
        <taxon>Ecdysozoa</taxon>
        <taxon>Nematoda</taxon>
        <taxon>Chromadorea</taxon>
        <taxon>Rhabditida</taxon>
        <taxon>Tylenchina</taxon>
        <taxon>Tylenchomorpha</taxon>
        <taxon>Tylenchoidea</taxon>
        <taxon>Heteroderidae</taxon>
        <taxon>Heteroderinae</taxon>
        <taxon>Globodera</taxon>
    </lineage>
</organism>
<evidence type="ECO:0000313" key="2">
    <source>
        <dbReference type="WBParaSite" id="Gr19_v10_g4584.t1"/>
    </source>
</evidence>
<keyword evidence="1" id="KW-1185">Reference proteome</keyword>
<evidence type="ECO:0000313" key="1">
    <source>
        <dbReference type="Proteomes" id="UP000887572"/>
    </source>
</evidence>
<sequence>MASSSDNAEDKALWTCVFFDKISQTFFLMDVGHFVRLFSLAGPLSSELFPPIDLTFWWPHISKRRNGRRRLQIPQNPLPDKVIGFERLDIITSTKVSSNFCKAFADFSTIPKAQIFPSKQITTKTHVGKSFGTEFGR</sequence>
<dbReference type="AlphaFoldDB" id="A0A914HVM1"/>
<dbReference type="Proteomes" id="UP000887572">
    <property type="component" value="Unplaced"/>
</dbReference>